<keyword evidence="1" id="KW-0472">Membrane</keyword>
<dbReference type="Proteomes" id="UP000536835">
    <property type="component" value="Unassembled WGS sequence"/>
</dbReference>
<protein>
    <submittedName>
        <fullName evidence="3">Integrase</fullName>
    </submittedName>
</protein>
<keyword evidence="1" id="KW-0812">Transmembrane</keyword>
<feature type="transmembrane region" description="Helical" evidence="1">
    <location>
        <begin position="72"/>
        <end position="92"/>
    </location>
</feature>
<keyword evidence="4" id="KW-1185">Reference proteome</keyword>
<gene>
    <name evidence="3" type="ORF">HK107_10310</name>
</gene>
<comment type="caution">
    <text evidence="3">The sequence shown here is derived from an EMBL/GenBank/DDBJ whole genome shotgun (WGS) entry which is preliminary data.</text>
</comment>
<evidence type="ECO:0000259" key="2">
    <source>
        <dbReference type="Pfam" id="PF20061"/>
    </source>
</evidence>
<sequence>MSDDQPLRDRVTSPTIDGRAVLGTVLRLALASVVVGILLAGFKINPIELWRTIGHWIQTGVTELVGTSVEGVALVFTLLVTGAVVVIPIWLVGKLLSARRRR</sequence>
<reference evidence="3 4" key="1">
    <citation type="submission" date="2020-05" db="EMBL/GenBank/DDBJ databases">
        <title>Parvularcula mediterraneae sp. nov., isolated from polypropylene straw from shallow seawater of the seashore of Laganas in Zakynthos island, Greece.</title>
        <authorList>
            <person name="Szabo I."/>
            <person name="Al-Omari J."/>
            <person name="Rado J."/>
            <person name="Szerdahelyi G.S."/>
        </authorList>
    </citation>
    <scope>NUCLEOTIDE SEQUENCE [LARGE SCALE GENOMIC DNA]</scope>
    <source>
        <strain evidence="3 4">ZS-1/3</strain>
    </source>
</reference>
<keyword evidence="1" id="KW-1133">Transmembrane helix</keyword>
<dbReference type="InterPro" id="IPR045594">
    <property type="entry name" value="DUF6460"/>
</dbReference>
<proteinExistence type="predicted"/>
<feature type="transmembrane region" description="Helical" evidence="1">
    <location>
        <begin position="20"/>
        <end position="42"/>
    </location>
</feature>
<dbReference type="Pfam" id="PF20061">
    <property type="entry name" value="DUF6460"/>
    <property type="match status" value="1"/>
</dbReference>
<organism evidence="3 4">
    <name type="scientific">Parvularcula mediterranea</name>
    <dbReference type="NCBI Taxonomy" id="2732508"/>
    <lineage>
        <taxon>Bacteria</taxon>
        <taxon>Pseudomonadati</taxon>
        <taxon>Pseudomonadota</taxon>
        <taxon>Alphaproteobacteria</taxon>
        <taxon>Parvularculales</taxon>
        <taxon>Parvularculaceae</taxon>
        <taxon>Parvularcula</taxon>
    </lineage>
</organism>
<evidence type="ECO:0000313" key="3">
    <source>
        <dbReference type="EMBL" id="NNU16714.1"/>
    </source>
</evidence>
<feature type="domain" description="DUF6460" evidence="2">
    <location>
        <begin position="75"/>
        <end position="99"/>
    </location>
</feature>
<evidence type="ECO:0000256" key="1">
    <source>
        <dbReference type="SAM" id="Phobius"/>
    </source>
</evidence>
<name>A0A7Y3RMG0_9PROT</name>
<evidence type="ECO:0000313" key="4">
    <source>
        <dbReference type="Proteomes" id="UP000536835"/>
    </source>
</evidence>
<dbReference type="EMBL" id="JABFCX010000003">
    <property type="protein sequence ID" value="NNU16714.1"/>
    <property type="molecule type" value="Genomic_DNA"/>
</dbReference>
<dbReference type="AlphaFoldDB" id="A0A7Y3RMG0"/>
<accession>A0A7Y3RMG0</accession>
<dbReference type="RefSeq" id="WP_173199438.1">
    <property type="nucleotide sequence ID" value="NZ_JABFCX010000003.1"/>
</dbReference>